<evidence type="ECO:0000313" key="2">
    <source>
        <dbReference type="Proteomes" id="UP000295252"/>
    </source>
</evidence>
<keyword evidence="2" id="KW-1185">Reference proteome</keyword>
<accession>A0A068U2M4</accession>
<reference evidence="2" key="1">
    <citation type="journal article" date="2014" name="Science">
        <title>The coffee genome provides insight into the convergent evolution of caffeine biosynthesis.</title>
        <authorList>
            <person name="Denoeud F."/>
            <person name="Carretero-Paulet L."/>
            <person name="Dereeper A."/>
            <person name="Droc G."/>
            <person name="Guyot R."/>
            <person name="Pietrella M."/>
            <person name="Zheng C."/>
            <person name="Alberti A."/>
            <person name="Anthony F."/>
            <person name="Aprea G."/>
            <person name="Aury J.M."/>
            <person name="Bento P."/>
            <person name="Bernard M."/>
            <person name="Bocs S."/>
            <person name="Campa C."/>
            <person name="Cenci A."/>
            <person name="Combes M.C."/>
            <person name="Crouzillat D."/>
            <person name="Da Silva C."/>
            <person name="Daddiego L."/>
            <person name="De Bellis F."/>
            <person name="Dussert S."/>
            <person name="Garsmeur O."/>
            <person name="Gayraud T."/>
            <person name="Guignon V."/>
            <person name="Jahn K."/>
            <person name="Jamilloux V."/>
            <person name="Joet T."/>
            <person name="Labadie K."/>
            <person name="Lan T."/>
            <person name="Leclercq J."/>
            <person name="Lepelley M."/>
            <person name="Leroy T."/>
            <person name="Li L.T."/>
            <person name="Librado P."/>
            <person name="Lopez L."/>
            <person name="Munoz A."/>
            <person name="Noel B."/>
            <person name="Pallavicini A."/>
            <person name="Perrotta G."/>
            <person name="Poncet V."/>
            <person name="Pot D."/>
            <person name="Priyono X."/>
            <person name="Rigoreau M."/>
            <person name="Rouard M."/>
            <person name="Rozas J."/>
            <person name="Tranchant-Dubreuil C."/>
            <person name="VanBuren R."/>
            <person name="Zhang Q."/>
            <person name="Andrade A.C."/>
            <person name="Argout X."/>
            <person name="Bertrand B."/>
            <person name="de Kochko A."/>
            <person name="Graziosi G."/>
            <person name="Henry R.J."/>
            <person name="Jayarama X."/>
            <person name="Ming R."/>
            <person name="Nagai C."/>
            <person name="Rounsley S."/>
            <person name="Sankoff D."/>
            <person name="Giuliano G."/>
            <person name="Albert V.A."/>
            <person name="Wincker P."/>
            <person name="Lashermes P."/>
        </authorList>
    </citation>
    <scope>NUCLEOTIDE SEQUENCE [LARGE SCALE GENOMIC DNA]</scope>
    <source>
        <strain evidence="2">cv. DH200-94</strain>
    </source>
</reference>
<dbReference type="InParanoid" id="A0A068U2M4"/>
<dbReference type="Proteomes" id="UP000295252">
    <property type="component" value="Chromosome IX"/>
</dbReference>
<dbReference type="Gramene" id="CDP02562">
    <property type="protein sequence ID" value="CDP02562"/>
    <property type="gene ID" value="GSCOC_T00039984001"/>
</dbReference>
<gene>
    <name evidence="1" type="ORF">GSCOC_T00039984001</name>
</gene>
<organism evidence="1 2">
    <name type="scientific">Coffea canephora</name>
    <name type="common">Robusta coffee</name>
    <dbReference type="NCBI Taxonomy" id="49390"/>
    <lineage>
        <taxon>Eukaryota</taxon>
        <taxon>Viridiplantae</taxon>
        <taxon>Streptophyta</taxon>
        <taxon>Embryophyta</taxon>
        <taxon>Tracheophyta</taxon>
        <taxon>Spermatophyta</taxon>
        <taxon>Magnoliopsida</taxon>
        <taxon>eudicotyledons</taxon>
        <taxon>Gunneridae</taxon>
        <taxon>Pentapetalae</taxon>
        <taxon>asterids</taxon>
        <taxon>lamiids</taxon>
        <taxon>Gentianales</taxon>
        <taxon>Rubiaceae</taxon>
        <taxon>Ixoroideae</taxon>
        <taxon>Gardenieae complex</taxon>
        <taxon>Bertiereae - Coffeeae clade</taxon>
        <taxon>Coffeeae</taxon>
        <taxon>Coffea</taxon>
    </lineage>
</organism>
<proteinExistence type="predicted"/>
<dbReference type="AlphaFoldDB" id="A0A068U2M4"/>
<evidence type="ECO:0000313" key="1">
    <source>
        <dbReference type="EMBL" id="CDP02562.1"/>
    </source>
</evidence>
<protein>
    <submittedName>
        <fullName evidence="1">Uncharacterized protein</fullName>
    </submittedName>
</protein>
<name>A0A068U2M4_COFCA</name>
<sequence>MIWSSYQITVTVTKRAEWFLPFISHWLGSLLKKKKISVLFPEILCFIRSATGLSITIMARRLDWLYVLYRNNNNINCS</sequence>
<dbReference type="EMBL" id="HG739092">
    <property type="protein sequence ID" value="CDP02562.1"/>
    <property type="molecule type" value="Genomic_DNA"/>
</dbReference>